<dbReference type="Proteomes" id="UP001500483">
    <property type="component" value="Unassembled WGS sequence"/>
</dbReference>
<feature type="domain" description="HTH tetR-type" evidence="5">
    <location>
        <begin position="20"/>
        <end position="80"/>
    </location>
</feature>
<keyword evidence="1" id="KW-0805">Transcription regulation</keyword>
<dbReference type="Pfam" id="PF00440">
    <property type="entry name" value="TetR_N"/>
    <property type="match status" value="1"/>
</dbReference>
<evidence type="ECO:0000259" key="5">
    <source>
        <dbReference type="PROSITE" id="PS50977"/>
    </source>
</evidence>
<dbReference type="PRINTS" id="PR00455">
    <property type="entry name" value="HTHTETR"/>
</dbReference>
<keyword evidence="2 4" id="KW-0238">DNA-binding</keyword>
<dbReference type="PANTHER" id="PTHR30055">
    <property type="entry name" value="HTH-TYPE TRANSCRIPTIONAL REGULATOR RUTR"/>
    <property type="match status" value="1"/>
</dbReference>
<dbReference type="PROSITE" id="PS01081">
    <property type="entry name" value="HTH_TETR_1"/>
    <property type="match status" value="1"/>
</dbReference>
<dbReference type="EMBL" id="BAAAYK010000038">
    <property type="protein sequence ID" value="GAA3358888.1"/>
    <property type="molecule type" value="Genomic_DNA"/>
</dbReference>
<dbReference type="PANTHER" id="PTHR30055:SF234">
    <property type="entry name" value="HTH-TYPE TRANSCRIPTIONAL REGULATOR BETI"/>
    <property type="match status" value="1"/>
</dbReference>
<evidence type="ECO:0000256" key="3">
    <source>
        <dbReference type="ARBA" id="ARBA00023163"/>
    </source>
</evidence>
<dbReference type="PROSITE" id="PS50977">
    <property type="entry name" value="HTH_TETR_2"/>
    <property type="match status" value="1"/>
</dbReference>
<evidence type="ECO:0000313" key="7">
    <source>
        <dbReference type="Proteomes" id="UP001500483"/>
    </source>
</evidence>
<accession>A0ABP6RQ04</accession>
<keyword evidence="7" id="KW-1185">Reference proteome</keyword>
<sequence length="212" mass="23503">MTDEPDPQAHYRQPRQARSAATLARVLEAAEELAFDIGLEQLTITGVAERAGVSVGSIYRRFDGKDQLLAALTDRMLHQRETDLADALRTAEPTLPGVLHAYTDALLRSFTSTRSLFPYLLRAHEIDVLDRGARTITEVHRLLIDAATPHTGDIRRDDPGAALDAVARALLGACFHNSVRPDRPADEPTMRRYAAELAEMGLAYLRTPDREH</sequence>
<dbReference type="InterPro" id="IPR050109">
    <property type="entry name" value="HTH-type_TetR-like_transc_reg"/>
</dbReference>
<feature type="DNA-binding region" description="H-T-H motif" evidence="4">
    <location>
        <begin position="43"/>
        <end position="62"/>
    </location>
</feature>
<keyword evidence="3" id="KW-0804">Transcription</keyword>
<dbReference type="SUPFAM" id="SSF46689">
    <property type="entry name" value="Homeodomain-like"/>
    <property type="match status" value="1"/>
</dbReference>
<comment type="caution">
    <text evidence="6">The sequence shown here is derived from an EMBL/GenBank/DDBJ whole genome shotgun (WGS) entry which is preliminary data.</text>
</comment>
<evidence type="ECO:0000256" key="1">
    <source>
        <dbReference type="ARBA" id="ARBA00023015"/>
    </source>
</evidence>
<gene>
    <name evidence="6" type="ORF">GCM10020366_32710</name>
</gene>
<evidence type="ECO:0000313" key="6">
    <source>
        <dbReference type="EMBL" id="GAA3358888.1"/>
    </source>
</evidence>
<dbReference type="InterPro" id="IPR009057">
    <property type="entry name" value="Homeodomain-like_sf"/>
</dbReference>
<evidence type="ECO:0000256" key="4">
    <source>
        <dbReference type="PROSITE-ProRule" id="PRU00335"/>
    </source>
</evidence>
<dbReference type="InterPro" id="IPR023772">
    <property type="entry name" value="DNA-bd_HTH_TetR-type_CS"/>
</dbReference>
<dbReference type="InterPro" id="IPR001647">
    <property type="entry name" value="HTH_TetR"/>
</dbReference>
<proteinExistence type="predicted"/>
<reference evidence="7" key="1">
    <citation type="journal article" date="2019" name="Int. J. Syst. Evol. Microbiol.">
        <title>The Global Catalogue of Microorganisms (GCM) 10K type strain sequencing project: providing services to taxonomists for standard genome sequencing and annotation.</title>
        <authorList>
            <consortium name="The Broad Institute Genomics Platform"/>
            <consortium name="The Broad Institute Genome Sequencing Center for Infectious Disease"/>
            <person name="Wu L."/>
            <person name="Ma J."/>
        </authorList>
    </citation>
    <scope>NUCLEOTIDE SEQUENCE [LARGE SCALE GENOMIC DNA]</scope>
    <source>
        <strain evidence="7">JCM 9687</strain>
    </source>
</reference>
<organism evidence="6 7">
    <name type="scientific">Saccharopolyspora gregorii</name>
    <dbReference type="NCBI Taxonomy" id="33914"/>
    <lineage>
        <taxon>Bacteria</taxon>
        <taxon>Bacillati</taxon>
        <taxon>Actinomycetota</taxon>
        <taxon>Actinomycetes</taxon>
        <taxon>Pseudonocardiales</taxon>
        <taxon>Pseudonocardiaceae</taxon>
        <taxon>Saccharopolyspora</taxon>
    </lineage>
</organism>
<dbReference type="RefSeq" id="WP_344927559.1">
    <property type="nucleotide sequence ID" value="NZ_BAAAYK010000038.1"/>
</dbReference>
<name>A0ABP6RQ04_9PSEU</name>
<evidence type="ECO:0000256" key="2">
    <source>
        <dbReference type="ARBA" id="ARBA00023125"/>
    </source>
</evidence>
<protein>
    <submittedName>
        <fullName evidence="6">TetR family transcriptional regulator</fullName>
    </submittedName>
</protein>
<dbReference type="Gene3D" id="1.10.357.10">
    <property type="entry name" value="Tetracycline Repressor, domain 2"/>
    <property type="match status" value="1"/>
</dbReference>